<dbReference type="Pfam" id="PF22813">
    <property type="entry name" value="TcaA_2nd"/>
    <property type="match status" value="1"/>
</dbReference>
<keyword evidence="1" id="KW-0812">Transmembrane</keyword>
<protein>
    <recommendedName>
        <fullName evidence="7">Zinc-ribbon domain-containing protein</fullName>
    </recommendedName>
</protein>
<evidence type="ECO:0000259" key="3">
    <source>
        <dbReference type="Pfam" id="PF22813"/>
    </source>
</evidence>
<dbReference type="GO" id="GO:0005886">
    <property type="term" value="C:plasma membrane"/>
    <property type="evidence" value="ECO:0007669"/>
    <property type="project" value="UniProtKB-SubCell"/>
</dbReference>
<feature type="transmembrane region" description="Helical" evidence="1">
    <location>
        <begin position="54"/>
        <end position="73"/>
    </location>
</feature>
<dbReference type="Pfam" id="PF13240">
    <property type="entry name" value="Zn_Ribbon_1"/>
    <property type="match status" value="1"/>
</dbReference>
<keyword evidence="6" id="KW-1185">Reference proteome</keyword>
<accession>A0A3Q9BLT4</accession>
<dbReference type="PANTHER" id="PTHR40038">
    <property type="entry name" value="MEMBRANE-ASSOCIATED PROTEIN TCAA"/>
    <property type="match status" value="1"/>
</dbReference>
<dbReference type="InterPro" id="IPR054530">
    <property type="entry name" value="TcaA_4th"/>
</dbReference>
<reference evidence="6" key="1">
    <citation type="submission" date="2018-12" db="EMBL/GenBank/DDBJ databases">
        <title>Complete genome sequencing of Jeotgalibaca sp. H21T32.</title>
        <authorList>
            <person name="Bae J.-W."/>
            <person name="Lee S.-Y."/>
        </authorList>
    </citation>
    <scope>NUCLEOTIDE SEQUENCE [LARGE SCALE GENOMIC DNA]</scope>
    <source>
        <strain evidence="6">H21T32</strain>
    </source>
</reference>
<evidence type="ECO:0000259" key="4">
    <source>
        <dbReference type="Pfam" id="PF22820"/>
    </source>
</evidence>
<keyword evidence="1" id="KW-1133">Transmembrane helix</keyword>
<dbReference type="EMBL" id="CP034465">
    <property type="protein sequence ID" value="AZP04894.1"/>
    <property type="molecule type" value="Genomic_DNA"/>
</dbReference>
<keyword evidence="1" id="KW-0472">Membrane</keyword>
<dbReference type="PANTHER" id="PTHR40038:SF1">
    <property type="entry name" value="MEMBRANE-ASSOCIATED PROTEIN TCAA"/>
    <property type="match status" value="1"/>
</dbReference>
<name>A0A3Q9BLT4_9LACT</name>
<dbReference type="InterPro" id="IPR026870">
    <property type="entry name" value="Zinc_ribbon_dom"/>
</dbReference>
<proteinExistence type="predicted"/>
<feature type="domain" description="TcaA 4th" evidence="4">
    <location>
        <begin position="245"/>
        <end position="316"/>
    </location>
</feature>
<dbReference type="Proteomes" id="UP000273326">
    <property type="component" value="Chromosome"/>
</dbReference>
<dbReference type="Pfam" id="PF22820">
    <property type="entry name" value="TcaA_3rd_4th"/>
    <property type="match status" value="1"/>
</dbReference>
<evidence type="ECO:0000256" key="1">
    <source>
        <dbReference type="SAM" id="Phobius"/>
    </source>
</evidence>
<gene>
    <name evidence="5" type="ORF">EJN90_09710</name>
</gene>
<feature type="domain" description="Zinc-ribbon" evidence="2">
    <location>
        <begin position="3"/>
        <end position="23"/>
    </location>
</feature>
<evidence type="ECO:0000259" key="2">
    <source>
        <dbReference type="Pfam" id="PF13240"/>
    </source>
</evidence>
<dbReference type="InterPro" id="IPR054529">
    <property type="entry name" value="TcaA_2nd"/>
</dbReference>
<feature type="domain" description="TcaA second" evidence="3">
    <location>
        <begin position="79"/>
        <end position="167"/>
    </location>
</feature>
<sequence>MKFCPNCGTENNSETRFCKECGHDFNGEVKETPQQKSITVTKPDMKALTKTQKIIAAVVVVALLALLGGYKIGEKAYSKESQVDNYIEILASADAERIADAVKTNDPNFKVTAESLAPYVRYLEENKSYVSQISSALRQDSLYNGDEIYLEQKGKTMLFFDNYDLVINPVYFNVGVNVKDAAISINGENVATSTVEDYTTEVGPYAPGVFELNAAAEINGYEFENKTKETILYSHEWDAYLHIEGVEFEVSSNQDIADVYLDGEKIGNLTDGSGTFGPVSWSEGMMLELGMDFPSGTLKSESVELSDYNYDYYYLSFPNDFSYQTVVDELFGPLTRKIVYMSEADESSLKEKDNEDLASYLTGGKDNELYTRFTEYAKVFRDNADAKYLSWNLEVTDITQTDVNLYTVTMDFELTTTYSYDSNRDDLEEAYEYTFIIESFEDSDSWDGIGFTLSEITSKVDTLN</sequence>
<dbReference type="OrthoDB" id="1682769at2"/>
<dbReference type="AlphaFoldDB" id="A0A3Q9BLT4"/>
<evidence type="ECO:0008006" key="7">
    <source>
        <dbReference type="Google" id="ProtNLM"/>
    </source>
</evidence>
<evidence type="ECO:0000313" key="5">
    <source>
        <dbReference type="EMBL" id="AZP04894.1"/>
    </source>
</evidence>
<evidence type="ECO:0000313" key="6">
    <source>
        <dbReference type="Proteomes" id="UP000273326"/>
    </source>
</evidence>
<organism evidence="5 6">
    <name type="scientific">Jeotgalibaca ciconiae</name>
    <dbReference type="NCBI Taxonomy" id="2496265"/>
    <lineage>
        <taxon>Bacteria</taxon>
        <taxon>Bacillati</taxon>
        <taxon>Bacillota</taxon>
        <taxon>Bacilli</taxon>
        <taxon>Lactobacillales</taxon>
        <taxon>Carnobacteriaceae</taxon>
        <taxon>Jeotgalibaca</taxon>
    </lineage>
</organism>
<dbReference type="KEGG" id="jeh:EJN90_09710"/>
<dbReference type="RefSeq" id="WP_126110743.1">
    <property type="nucleotide sequence ID" value="NZ_CP034465.1"/>
</dbReference>